<dbReference type="CDD" id="cd12952">
    <property type="entry name" value="MMP_ACEL2062"/>
    <property type="match status" value="1"/>
</dbReference>
<accession>A0A3L8NZM1</accession>
<dbReference type="SUPFAM" id="SSF55486">
    <property type="entry name" value="Metalloproteases ('zincins'), catalytic domain"/>
    <property type="match status" value="1"/>
</dbReference>
<evidence type="ECO:0000313" key="2">
    <source>
        <dbReference type="Proteomes" id="UP000281708"/>
    </source>
</evidence>
<reference evidence="1 2" key="1">
    <citation type="submission" date="2018-10" db="EMBL/GenBank/DDBJ databases">
        <title>Marmoricola sp. 4Q3S-7 whole genome shotgun sequence.</title>
        <authorList>
            <person name="Li F."/>
        </authorList>
    </citation>
    <scope>NUCLEOTIDE SEQUENCE [LARGE SCALE GENOMIC DNA]</scope>
    <source>
        <strain evidence="1 2">4Q3S-7</strain>
    </source>
</reference>
<comment type="caution">
    <text evidence="1">The sequence shown here is derived from an EMBL/GenBank/DDBJ whole genome shotgun (WGS) entry which is preliminary data.</text>
</comment>
<evidence type="ECO:0000313" key="1">
    <source>
        <dbReference type="EMBL" id="RLV47749.1"/>
    </source>
</evidence>
<organism evidence="1 2">
    <name type="scientific">Nocardioides mangrovicus</name>
    <dbReference type="NCBI Taxonomy" id="2478913"/>
    <lineage>
        <taxon>Bacteria</taxon>
        <taxon>Bacillati</taxon>
        <taxon>Actinomycetota</taxon>
        <taxon>Actinomycetes</taxon>
        <taxon>Propionibacteriales</taxon>
        <taxon>Nocardioidaceae</taxon>
        <taxon>Nocardioides</taxon>
    </lineage>
</organism>
<protein>
    <submittedName>
        <fullName evidence="1">Metallopeptidase family protein</fullName>
    </submittedName>
</protein>
<keyword evidence="2" id="KW-1185">Reference proteome</keyword>
<name>A0A3L8NZM1_9ACTN</name>
<dbReference type="Gene3D" id="3.30.2010.20">
    <property type="match status" value="1"/>
</dbReference>
<proteinExistence type="predicted"/>
<dbReference type="Proteomes" id="UP000281708">
    <property type="component" value="Unassembled WGS sequence"/>
</dbReference>
<dbReference type="RefSeq" id="WP_121807256.1">
    <property type="nucleotide sequence ID" value="NZ_RDBE01000010.1"/>
</dbReference>
<dbReference type="InterPro" id="IPR010428">
    <property type="entry name" value="Zincin_1"/>
</dbReference>
<dbReference type="EMBL" id="RDBE01000010">
    <property type="protein sequence ID" value="RLV47749.1"/>
    <property type="molecule type" value="Genomic_DNA"/>
</dbReference>
<dbReference type="InterPro" id="IPR038555">
    <property type="entry name" value="Zincin_1_sf"/>
</dbReference>
<dbReference type="OrthoDB" id="9806895at2"/>
<sequence>MAGVDLARGPFERLVDDALDGVPDELATLARNVVVLVADDPPTHAPDLLGLYEGVPLTERDSSYTFREPDRITVFSRPLLAMCADEAELVEQVRITVVHEIAHHFGIDDDRLRELGYG</sequence>
<gene>
    <name evidence="1" type="ORF">D9V37_16550</name>
</gene>
<dbReference type="Pfam" id="PF06262">
    <property type="entry name" value="Zincin_1"/>
    <property type="match status" value="1"/>
</dbReference>
<dbReference type="AlphaFoldDB" id="A0A3L8NZM1"/>